<dbReference type="Pfam" id="PF10239">
    <property type="entry name" value="DUF2465"/>
    <property type="match status" value="1"/>
</dbReference>
<evidence type="ECO:0000313" key="3">
    <source>
        <dbReference type="RefSeq" id="XP_029331406.1"/>
    </source>
</evidence>
<dbReference type="PANTHER" id="PTHR31353">
    <property type="entry name" value="FAM98"/>
    <property type="match status" value="1"/>
</dbReference>
<evidence type="ECO:0000313" key="2">
    <source>
        <dbReference type="Proteomes" id="UP000515126"/>
    </source>
</evidence>
<keyword evidence="2" id="KW-1185">Reference proteome</keyword>
<name>A0A6P7R0S7_MUSCR</name>
<accession>A0A6P7R0S7</accession>
<sequence>MSPRNAFFFHEYKESFFPLETLNPDGQPVEPQTTQKECRQRMLMKRLDVTVQSFGWSDRAKAITDNIARIYQPKCYALSPRQQSHWHICLRPCEDLSNIIRISSGISREKMSCAINQNELQAIHNTQLWHQRDSLKCMSIKSTMENPLQSLVGPSNTGLTVEMVITTVVAEAIVMMKALANSVPGVAELSTAAMATVVAAEVAGC</sequence>
<dbReference type="PANTHER" id="PTHR31353:SF11">
    <property type="entry name" value="PROTEIN FAM98B"/>
    <property type="match status" value="1"/>
</dbReference>
<dbReference type="GeneID" id="110291920"/>
<organism evidence="2 3">
    <name type="scientific">Mus caroli</name>
    <name type="common">Ryukyu mouse</name>
    <name type="synonym">Ricefield mouse</name>
    <dbReference type="NCBI Taxonomy" id="10089"/>
    <lineage>
        <taxon>Eukaryota</taxon>
        <taxon>Metazoa</taxon>
        <taxon>Chordata</taxon>
        <taxon>Craniata</taxon>
        <taxon>Vertebrata</taxon>
        <taxon>Euteleostomi</taxon>
        <taxon>Mammalia</taxon>
        <taxon>Eutheria</taxon>
        <taxon>Euarchontoglires</taxon>
        <taxon>Glires</taxon>
        <taxon>Rodentia</taxon>
        <taxon>Myomorpha</taxon>
        <taxon>Muroidea</taxon>
        <taxon>Muridae</taxon>
        <taxon>Murinae</taxon>
        <taxon>Mus</taxon>
        <taxon>Mus</taxon>
    </lineage>
</organism>
<dbReference type="InterPro" id="IPR018797">
    <property type="entry name" value="FAM98"/>
</dbReference>
<dbReference type="KEGG" id="mcal:110291920"/>
<dbReference type="RefSeq" id="XP_029331406.1">
    <property type="nucleotide sequence ID" value="XM_029475546.1"/>
</dbReference>
<gene>
    <name evidence="3" type="primary">LOC110291920</name>
</gene>
<evidence type="ECO:0000256" key="1">
    <source>
        <dbReference type="ARBA" id="ARBA00007218"/>
    </source>
</evidence>
<reference evidence="3" key="1">
    <citation type="submission" date="2025-08" db="UniProtKB">
        <authorList>
            <consortium name="RefSeq"/>
        </authorList>
    </citation>
    <scope>IDENTIFICATION</scope>
</reference>
<dbReference type="AlphaFoldDB" id="A0A6P7R0S7"/>
<protein>
    <submittedName>
        <fullName evidence="3">Uncharacterized protein LOC110291920</fullName>
    </submittedName>
</protein>
<dbReference type="GO" id="GO:0072669">
    <property type="term" value="C:tRNA-splicing ligase complex"/>
    <property type="evidence" value="ECO:0007669"/>
    <property type="project" value="TreeGrafter"/>
</dbReference>
<comment type="similarity">
    <text evidence="1">Belongs to the FAM98 family.</text>
</comment>
<proteinExistence type="inferred from homology"/>
<dbReference type="Proteomes" id="UP000515126">
    <property type="component" value="Chromosome 3"/>
</dbReference>